<dbReference type="AlphaFoldDB" id="F8H1I9"/>
<accession>F8H1I9</accession>
<proteinExistence type="predicted"/>
<name>F8H1I9_STUS2</name>
<dbReference type="EMBL" id="CP002881">
    <property type="protein sequence ID" value="AEJ05667.1"/>
    <property type="molecule type" value="Genomic_DNA"/>
</dbReference>
<evidence type="ECO:0000313" key="1">
    <source>
        <dbReference type="EMBL" id="AEJ05667.1"/>
    </source>
</evidence>
<reference evidence="1 2" key="1">
    <citation type="journal article" date="2011" name="J. Bacteriol.">
        <title>Complete Genome Sequence of the Type Strain Pseudomonas stutzeri CGMCC 1.1803.</title>
        <authorList>
            <person name="Chen M."/>
            <person name="Yan Y."/>
            <person name="Zhang W."/>
            <person name="Lu W."/>
            <person name="Wang J."/>
            <person name="Ping S."/>
            <person name="Lin M."/>
        </authorList>
    </citation>
    <scope>NUCLEOTIDE SEQUENCE [LARGE SCALE GENOMIC DNA]</scope>
    <source>
        <strain evidence="2">ATCC 17588 / DSM 5190 / CCUG 11256 / JCM 5965 / LMG 11199 / NCIMB 11358 / Stanier 221</strain>
    </source>
</reference>
<reference evidence="2" key="3">
    <citation type="submission" date="2011-06" db="EMBL/GenBank/DDBJ databases">
        <title>Complete genome sequence of Pseudomonas stutzeri strain CGMCC 1.1803.</title>
        <authorList>
            <person name="Yan Y."/>
            <person name="Chen M."/>
            <person name="Lu W."/>
            <person name="Zhang W."/>
            <person name="Ping S."/>
            <person name="Lin M."/>
        </authorList>
    </citation>
    <scope>NUCLEOTIDE SEQUENCE [LARGE SCALE GENOMIC DNA]</scope>
    <source>
        <strain evidence="2">ATCC 17588 / DSM 5190 / CCUG 11256 / JCM 5965 / LMG 11199 / NCIMB 11358 / Stanier 221</strain>
    </source>
</reference>
<reference key="2">
    <citation type="submission" date="2011-06" db="EMBL/GenBank/DDBJ databases">
        <title>Complete Genome Sequence of Pseudomonas stutzeri Strain CGMCC 1.1803.</title>
        <authorList>
            <person name="Yan Y."/>
            <person name="Chen M."/>
            <person name="Lu W."/>
            <person name="Zhang W."/>
            <person name="Ping S."/>
            <person name="Lin M."/>
        </authorList>
    </citation>
    <scope>NUCLEOTIDE SEQUENCE</scope>
    <source>
        <strain>ATCC 17588</strain>
    </source>
</reference>
<dbReference type="Proteomes" id="UP000008932">
    <property type="component" value="Chromosome"/>
</dbReference>
<organism evidence="1 2">
    <name type="scientific">Stutzerimonas stutzeri (strain ATCC 17588 / DSM 5190 / CCUG 11256 / JCM 5965 / LMG 11199 / NBRC 14165 / NCIMB 11358 / Stanier 221)</name>
    <name type="common">Pseudomonas stutzeri</name>
    <dbReference type="NCBI Taxonomy" id="96563"/>
    <lineage>
        <taxon>Bacteria</taxon>
        <taxon>Pseudomonadati</taxon>
        <taxon>Pseudomonadota</taxon>
        <taxon>Gammaproteobacteria</taxon>
        <taxon>Pseudomonadales</taxon>
        <taxon>Pseudomonadaceae</taxon>
        <taxon>Stutzerimonas</taxon>
    </lineage>
</organism>
<dbReference type="HOGENOM" id="CLU_3256753_0_0_6"/>
<gene>
    <name evidence="1" type="ordered locus">PSTAB_2386</name>
</gene>
<protein>
    <submittedName>
        <fullName evidence="1">Uncharacterized protein</fullName>
    </submittedName>
</protein>
<evidence type="ECO:0000313" key="2">
    <source>
        <dbReference type="Proteomes" id="UP000008932"/>
    </source>
</evidence>
<sequence length="42" mass="4337">MNPVGSDDLSLPSGRAGLPSVGDLRPCRRTLVGRVVLFVTGA</sequence>
<dbReference type="KEGG" id="psz:PSTAB_2386"/>